<evidence type="ECO:0000313" key="3">
    <source>
        <dbReference type="Proteomes" id="UP001500359"/>
    </source>
</evidence>
<feature type="transmembrane region" description="Helical" evidence="1">
    <location>
        <begin position="21"/>
        <end position="39"/>
    </location>
</feature>
<comment type="caution">
    <text evidence="2">The sequence shown here is derived from an EMBL/GenBank/DDBJ whole genome shotgun (WGS) entry which is preliminary data.</text>
</comment>
<keyword evidence="1" id="KW-0812">Transmembrane</keyword>
<dbReference type="EMBL" id="BAAAFD010000002">
    <property type="protein sequence ID" value="GAA0853789.1"/>
    <property type="molecule type" value="Genomic_DNA"/>
</dbReference>
<evidence type="ECO:0008006" key="4">
    <source>
        <dbReference type="Google" id="ProtNLM"/>
    </source>
</evidence>
<dbReference type="Proteomes" id="UP001500359">
    <property type="component" value="Unassembled WGS sequence"/>
</dbReference>
<dbReference type="InterPro" id="IPR011990">
    <property type="entry name" value="TPR-like_helical_dom_sf"/>
</dbReference>
<protein>
    <recommendedName>
        <fullName evidence="4">Tetratricopeptide repeat protein</fullName>
    </recommendedName>
</protein>
<keyword evidence="1" id="KW-1133">Transmembrane helix</keyword>
<name>A0ABP3WN94_9ALTE</name>
<keyword evidence="3" id="KW-1185">Reference proteome</keyword>
<organism evidence="2 3">
    <name type="scientific">Aliiglaciecola litoralis</name>
    <dbReference type="NCBI Taxonomy" id="582857"/>
    <lineage>
        <taxon>Bacteria</taxon>
        <taxon>Pseudomonadati</taxon>
        <taxon>Pseudomonadota</taxon>
        <taxon>Gammaproteobacteria</taxon>
        <taxon>Alteromonadales</taxon>
        <taxon>Alteromonadaceae</taxon>
        <taxon>Aliiglaciecola</taxon>
    </lineage>
</organism>
<dbReference type="SUPFAM" id="SSF48452">
    <property type="entry name" value="TPR-like"/>
    <property type="match status" value="1"/>
</dbReference>
<dbReference type="Gene3D" id="1.25.40.10">
    <property type="entry name" value="Tetratricopeptide repeat domain"/>
    <property type="match status" value="1"/>
</dbReference>
<sequence length="378" mass="42897">MKGKFFTLLRQDVSNIAARWALLRALFCYLFLVTGVSMAKPVTPTPNTVVANWPAQLNDANSTASLSNVMWHIKQGQYPGNANLHYSLAQSMMARVPQEQLDPMLSHYLQARLLQYQHRFAEAQDHLDRLLSISPRHINGLLLKANLHLVKNQIEQALDTCKQLVGVADLMLATACNLEAASYQPQKLQASYQVLSSLLKTRGLASNGKSSNDDIETQAWLKQIAADMAIRLDRIDEAETWISAENLAQQPLSYVVLWADIQQRLGNYNAILEQLGSIVEQSEFKDDSLLIRLAMAEKAHYKPQSSGKWQSLAQQRIQLRVARNDDFHAADIARYYLYVDLQPEQALFWARNNFAHAKLFDDKQLLEYAQSFLVQQEI</sequence>
<accession>A0ABP3WN94</accession>
<proteinExistence type="predicted"/>
<keyword evidence="1" id="KW-0472">Membrane</keyword>
<reference evidence="3" key="1">
    <citation type="journal article" date="2019" name="Int. J. Syst. Evol. Microbiol.">
        <title>The Global Catalogue of Microorganisms (GCM) 10K type strain sequencing project: providing services to taxonomists for standard genome sequencing and annotation.</title>
        <authorList>
            <consortium name="The Broad Institute Genomics Platform"/>
            <consortium name="The Broad Institute Genome Sequencing Center for Infectious Disease"/>
            <person name="Wu L."/>
            <person name="Ma J."/>
        </authorList>
    </citation>
    <scope>NUCLEOTIDE SEQUENCE [LARGE SCALE GENOMIC DNA]</scope>
    <source>
        <strain evidence="3">JCM 15896</strain>
    </source>
</reference>
<gene>
    <name evidence="2" type="ORF">GCM10009114_07420</name>
</gene>
<evidence type="ECO:0000313" key="2">
    <source>
        <dbReference type="EMBL" id="GAA0853789.1"/>
    </source>
</evidence>
<evidence type="ECO:0000256" key="1">
    <source>
        <dbReference type="SAM" id="Phobius"/>
    </source>
</evidence>